<dbReference type="GO" id="GO:0003700">
    <property type="term" value="F:DNA-binding transcription factor activity"/>
    <property type="evidence" value="ECO:0007669"/>
    <property type="project" value="InterPro"/>
</dbReference>
<feature type="domain" description="HTH araC/xylS-type" evidence="4">
    <location>
        <begin position="77"/>
        <end position="175"/>
    </location>
</feature>
<dbReference type="Gene3D" id="1.10.10.60">
    <property type="entry name" value="Homeodomain-like"/>
    <property type="match status" value="1"/>
</dbReference>
<dbReference type="KEGG" id="proo:MJB10_06575"/>
<dbReference type="InterPro" id="IPR009057">
    <property type="entry name" value="Homeodomain-like_sf"/>
</dbReference>
<evidence type="ECO:0000256" key="1">
    <source>
        <dbReference type="ARBA" id="ARBA00023015"/>
    </source>
</evidence>
<dbReference type="InterPro" id="IPR050204">
    <property type="entry name" value="AraC_XylS_family_regulators"/>
</dbReference>
<dbReference type="PANTHER" id="PTHR46796">
    <property type="entry name" value="HTH-TYPE TRANSCRIPTIONAL ACTIVATOR RHAS-RELATED"/>
    <property type="match status" value="1"/>
</dbReference>
<dbReference type="PROSITE" id="PS01124">
    <property type="entry name" value="HTH_ARAC_FAMILY_2"/>
    <property type="match status" value="1"/>
</dbReference>
<evidence type="ECO:0000313" key="6">
    <source>
        <dbReference type="Proteomes" id="UP001304650"/>
    </source>
</evidence>
<dbReference type="Pfam" id="PF12833">
    <property type="entry name" value="HTH_18"/>
    <property type="match status" value="1"/>
</dbReference>
<dbReference type="AlphaFoldDB" id="A0AA96LSJ0"/>
<dbReference type="SMART" id="SM00342">
    <property type="entry name" value="HTH_ARAC"/>
    <property type="match status" value="1"/>
</dbReference>
<keyword evidence="6" id="KW-1185">Reference proteome</keyword>
<gene>
    <name evidence="5" type="ORF">MJB10_06575</name>
</gene>
<dbReference type="InterPro" id="IPR018060">
    <property type="entry name" value="HTH_AraC"/>
</dbReference>
<accession>A0AA96LSJ0</accession>
<keyword evidence="2" id="KW-0238">DNA-binding</keyword>
<protein>
    <submittedName>
        <fullName evidence="5">AraC family transcriptional regulator</fullName>
    </submittedName>
</protein>
<evidence type="ECO:0000256" key="3">
    <source>
        <dbReference type="ARBA" id="ARBA00023163"/>
    </source>
</evidence>
<evidence type="ECO:0000256" key="2">
    <source>
        <dbReference type="ARBA" id="ARBA00023125"/>
    </source>
</evidence>
<dbReference type="Proteomes" id="UP001304650">
    <property type="component" value="Chromosome"/>
</dbReference>
<dbReference type="GO" id="GO:0043565">
    <property type="term" value="F:sequence-specific DNA binding"/>
    <property type="evidence" value="ECO:0007669"/>
    <property type="project" value="InterPro"/>
</dbReference>
<dbReference type="SUPFAM" id="SSF46689">
    <property type="entry name" value="Homeodomain-like"/>
    <property type="match status" value="2"/>
</dbReference>
<dbReference type="RefSeq" id="WP_314802772.1">
    <property type="nucleotide sequence ID" value="NZ_CP130319.1"/>
</dbReference>
<dbReference type="EMBL" id="CP130319">
    <property type="protein sequence ID" value="WNR45761.1"/>
    <property type="molecule type" value="Genomic_DNA"/>
</dbReference>
<evidence type="ECO:0000259" key="4">
    <source>
        <dbReference type="PROSITE" id="PS01124"/>
    </source>
</evidence>
<organism evidence="5 6">
    <name type="scientific">Paenibacillus roseopurpureus</name>
    <dbReference type="NCBI Taxonomy" id="2918901"/>
    <lineage>
        <taxon>Bacteria</taxon>
        <taxon>Bacillati</taxon>
        <taxon>Bacillota</taxon>
        <taxon>Bacilli</taxon>
        <taxon>Bacillales</taxon>
        <taxon>Paenibacillaceae</taxon>
        <taxon>Paenibacillus</taxon>
    </lineage>
</organism>
<evidence type="ECO:0000313" key="5">
    <source>
        <dbReference type="EMBL" id="WNR45761.1"/>
    </source>
</evidence>
<keyword evidence="3" id="KW-0804">Transcription</keyword>
<keyword evidence="1" id="KW-0805">Transcription regulation</keyword>
<proteinExistence type="predicted"/>
<sequence length="179" mass="21169">MKNYFSHCYPHAFEDDARIDQKFERIFNELEAPRVGSHLRVQAILIDLMVDVLQSIQSYRAESTHRDPKAENELRLNRIQEFVQNELHRPITAEEVAHLVFLSPRQINRLLQKQLGCSLMELIVKYRLEQAVYSLQHSNLSIEDIALCCGFTSRYYMYQVFRKYGYLPPAELRAHLQKL</sequence>
<name>A0AA96LSJ0_9BACL</name>
<dbReference type="PANTHER" id="PTHR46796:SF6">
    <property type="entry name" value="ARAC SUBFAMILY"/>
    <property type="match status" value="1"/>
</dbReference>
<reference evidence="5" key="1">
    <citation type="submission" date="2022-02" db="EMBL/GenBank/DDBJ databases">
        <title>Paenibacillus sp. MBLB1832 Whole Genome Shotgun Sequencing.</title>
        <authorList>
            <person name="Hwang C.Y."/>
            <person name="Cho E.-S."/>
            <person name="Seo M.-J."/>
        </authorList>
    </citation>
    <scope>NUCLEOTIDE SEQUENCE</scope>
    <source>
        <strain evidence="5">MBLB1832</strain>
    </source>
</reference>